<proteinExistence type="predicted"/>
<name>A0A7G3PNE8_9CAUD</name>
<keyword evidence="2" id="KW-1185">Reference proteome</keyword>
<protein>
    <submittedName>
        <fullName evidence="1">Uncharacterized protein</fullName>
    </submittedName>
</protein>
<dbReference type="Proteomes" id="UP000515820">
    <property type="component" value="Segment"/>
</dbReference>
<evidence type="ECO:0000313" key="2">
    <source>
        <dbReference type="Proteomes" id="UP000515820"/>
    </source>
</evidence>
<organism evidence="1 2">
    <name type="scientific">Sphingomonas phage vB_StuS_MMDA13</name>
    <dbReference type="NCBI Taxonomy" id="2686378"/>
    <lineage>
        <taxon>Viruses</taxon>
        <taxon>Duplodnaviria</taxon>
        <taxon>Heunggongvirae</taxon>
        <taxon>Uroviricota</taxon>
        <taxon>Caudoviricetes</taxon>
        <taxon>Queuovirinae</taxon>
        <taxon>Torvergatavirus</taxon>
        <taxon>Torvergatavirus MMDA13</taxon>
    </lineage>
</organism>
<dbReference type="EMBL" id="MN820898">
    <property type="protein sequence ID" value="QHB80508.1"/>
    <property type="molecule type" value="Genomic_DNA"/>
</dbReference>
<evidence type="ECO:0000313" key="1">
    <source>
        <dbReference type="EMBL" id="QHB80508.1"/>
    </source>
</evidence>
<reference evidence="1 2" key="1">
    <citation type="journal article" date="2020" name="Viruses">
        <title>Characterization of vB_StuS_MMDA13, a Newly Discovered Bacteriophage Infecting the Agar-Degrading Species Sphingomonas turrisvirgatae.</title>
        <authorList>
            <person name="Marmo P."/>
            <person name="Thaller M.C."/>
            <person name="Di Lallo G."/>
            <person name="Henrici De Angelis L."/>
            <person name="Poerio N."/>
            <person name="De Santis F."/>
            <person name="Fraziano M."/>
            <person name="Migliore L."/>
            <person name="D'Andrea M.M."/>
        </authorList>
    </citation>
    <scope>NUCLEOTIDE SEQUENCE [LARGE SCALE GENOMIC DNA]</scope>
</reference>
<sequence length="127" mass="14789">MADDPINPKHYAGTACAQIGERLSGNSYQTLKYNWRLGKKDTATVEVGKSIWYLDREIELAYAGWRPSNGLILPPDDWFFRLYHDQSDYVQVVCINLINWNRHGDRDCLHMLRVDLTKMLTTLQENN</sequence>
<gene>
    <name evidence="1" type="ORF">MMDA13_gp75</name>
</gene>
<accession>A0A7G3PNE8</accession>